<dbReference type="Gene3D" id="1.20.1280.50">
    <property type="match status" value="1"/>
</dbReference>
<keyword evidence="3" id="KW-1185">Reference proteome</keyword>
<dbReference type="InterPro" id="IPR036047">
    <property type="entry name" value="F-box-like_dom_sf"/>
</dbReference>
<reference evidence="2 3" key="1">
    <citation type="submission" date="2019-04" db="EMBL/GenBank/DDBJ databases">
        <title>Friends and foes A comparative genomics study of 23 Aspergillus species from section Flavi.</title>
        <authorList>
            <consortium name="DOE Joint Genome Institute"/>
            <person name="Kjaerbolling I."/>
            <person name="Vesth T."/>
            <person name="Frisvad J.C."/>
            <person name="Nybo J.L."/>
            <person name="Theobald S."/>
            <person name="Kildgaard S."/>
            <person name="Isbrandt T."/>
            <person name="Kuo A."/>
            <person name="Sato A."/>
            <person name="Lyhne E.K."/>
            <person name="Kogle M.E."/>
            <person name="Wiebenga A."/>
            <person name="Kun R.S."/>
            <person name="Lubbers R.J."/>
            <person name="Makela M.R."/>
            <person name="Barry K."/>
            <person name="Chovatia M."/>
            <person name="Clum A."/>
            <person name="Daum C."/>
            <person name="Haridas S."/>
            <person name="He G."/>
            <person name="LaButti K."/>
            <person name="Lipzen A."/>
            <person name="Mondo S."/>
            <person name="Riley R."/>
            <person name="Salamov A."/>
            <person name="Simmons B.A."/>
            <person name="Magnuson J.K."/>
            <person name="Henrissat B."/>
            <person name="Mortensen U.H."/>
            <person name="Larsen T.O."/>
            <person name="Devries R.P."/>
            <person name="Grigoriev I.V."/>
            <person name="Machida M."/>
            <person name="Baker S.E."/>
            <person name="Andersen M.R."/>
        </authorList>
    </citation>
    <scope>NUCLEOTIDE SEQUENCE [LARGE SCALE GENOMIC DNA]</scope>
    <source>
        <strain evidence="2 3">CBS 151.66</strain>
    </source>
</reference>
<protein>
    <recommendedName>
        <fullName evidence="1">F-box domain-containing protein</fullName>
    </recommendedName>
</protein>
<organism evidence="2 3">
    <name type="scientific">Aspergillus leporis</name>
    <dbReference type="NCBI Taxonomy" id="41062"/>
    <lineage>
        <taxon>Eukaryota</taxon>
        <taxon>Fungi</taxon>
        <taxon>Dikarya</taxon>
        <taxon>Ascomycota</taxon>
        <taxon>Pezizomycotina</taxon>
        <taxon>Eurotiomycetes</taxon>
        <taxon>Eurotiomycetidae</taxon>
        <taxon>Eurotiales</taxon>
        <taxon>Aspergillaceae</taxon>
        <taxon>Aspergillus</taxon>
        <taxon>Aspergillus subgen. Circumdati</taxon>
    </lineage>
</organism>
<dbReference type="EMBL" id="ML732254">
    <property type="protein sequence ID" value="KAB8072134.1"/>
    <property type="molecule type" value="Genomic_DNA"/>
</dbReference>
<evidence type="ECO:0000313" key="3">
    <source>
        <dbReference type="Proteomes" id="UP000326565"/>
    </source>
</evidence>
<proteinExistence type="predicted"/>
<accession>A0A5N5WY35</accession>
<evidence type="ECO:0000313" key="2">
    <source>
        <dbReference type="EMBL" id="KAB8072134.1"/>
    </source>
</evidence>
<dbReference type="AlphaFoldDB" id="A0A5N5WY35"/>
<dbReference type="SUPFAM" id="SSF81383">
    <property type="entry name" value="F-box domain"/>
    <property type="match status" value="1"/>
</dbReference>
<gene>
    <name evidence="2" type="ORF">BDV29DRAFT_158805</name>
</gene>
<dbReference type="InterPro" id="IPR001810">
    <property type="entry name" value="F-box_dom"/>
</dbReference>
<name>A0A5N5WY35_9EURO</name>
<dbReference type="Pfam" id="PF00646">
    <property type="entry name" value="F-box"/>
    <property type="match status" value="1"/>
</dbReference>
<feature type="domain" description="F-box" evidence="1">
    <location>
        <begin position="15"/>
        <end position="47"/>
    </location>
</feature>
<dbReference type="Proteomes" id="UP000326565">
    <property type="component" value="Unassembled WGS sequence"/>
</dbReference>
<sequence length="137" mass="15322">MPSGLEVIKPIGSNNVPTEISYMLISHMDHRVLARLSQTCKTWNEKIQVILCEMVKGSALADEEEYRTRREVSPIEGTLLLQQKRVLKRLKKGPNQGLTDTIVNGESNRVYSFLKAGVNPNSHDVWKFSLVALSATG</sequence>
<evidence type="ECO:0000259" key="1">
    <source>
        <dbReference type="Pfam" id="PF00646"/>
    </source>
</evidence>